<keyword evidence="1" id="KW-1133">Transmembrane helix</keyword>
<sequence>MNTGYQYQGFWGSFWDIIWWFLWAFFFVAYLFALFAVIGDLFRDHKLNGWWKAVWIIFLIFVPFLTLLIYLIARGRGMAERSAKEAVQLQKAQDAYIKSVAGSSTASAADEIAKAKSLLDAGTITQAEYDALKAKALG</sequence>
<gene>
    <name evidence="3" type="ORF">R8Z58_09690</name>
</gene>
<evidence type="ECO:0000313" key="4">
    <source>
        <dbReference type="Proteomes" id="UP001283109"/>
    </source>
</evidence>
<dbReference type="Proteomes" id="UP001283109">
    <property type="component" value="Unassembled WGS sequence"/>
</dbReference>
<keyword evidence="1" id="KW-0812">Transmembrane</keyword>
<evidence type="ECO:0000256" key="1">
    <source>
        <dbReference type="SAM" id="Phobius"/>
    </source>
</evidence>
<feature type="transmembrane region" description="Helical" evidence="1">
    <location>
        <begin position="54"/>
        <end position="73"/>
    </location>
</feature>
<reference evidence="3 4" key="1">
    <citation type="submission" date="2023-11" db="EMBL/GenBank/DDBJ databases">
        <title>Draft genome sequence of Microbacterium arthrosphaerae JCM 30492.</title>
        <authorList>
            <person name="Zhang G."/>
            <person name="Ding Y."/>
        </authorList>
    </citation>
    <scope>NUCLEOTIDE SEQUENCE [LARGE SCALE GENOMIC DNA]</scope>
    <source>
        <strain evidence="3 4">JCM 30492</strain>
    </source>
</reference>
<feature type="transmembrane region" description="Helical" evidence="1">
    <location>
        <begin position="20"/>
        <end position="42"/>
    </location>
</feature>
<evidence type="ECO:0000313" key="3">
    <source>
        <dbReference type="EMBL" id="MDW4573038.1"/>
    </source>
</evidence>
<evidence type="ECO:0000259" key="2">
    <source>
        <dbReference type="Pfam" id="PF09851"/>
    </source>
</evidence>
<dbReference type="RefSeq" id="WP_318353583.1">
    <property type="nucleotide sequence ID" value="NZ_JAWQEV010000002.1"/>
</dbReference>
<organism evidence="3 4">
    <name type="scientific">Microbacterium arthrosphaerae</name>
    <dbReference type="NCBI Taxonomy" id="792652"/>
    <lineage>
        <taxon>Bacteria</taxon>
        <taxon>Bacillati</taxon>
        <taxon>Actinomycetota</taxon>
        <taxon>Actinomycetes</taxon>
        <taxon>Micrococcales</taxon>
        <taxon>Microbacteriaceae</taxon>
        <taxon>Microbacterium</taxon>
    </lineage>
</organism>
<feature type="domain" description="SHOCT" evidence="2">
    <location>
        <begin position="110"/>
        <end position="137"/>
    </location>
</feature>
<protein>
    <submittedName>
        <fullName evidence="3">SHOCT domain-containing protein</fullName>
    </submittedName>
</protein>
<accession>A0ABU4H130</accession>
<keyword evidence="1" id="KW-0472">Membrane</keyword>
<dbReference type="EMBL" id="JAWQEV010000002">
    <property type="protein sequence ID" value="MDW4573038.1"/>
    <property type="molecule type" value="Genomic_DNA"/>
</dbReference>
<name>A0ABU4H130_9MICO</name>
<dbReference type="Pfam" id="PF09851">
    <property type="entry name" value="SHOCT"/>
    <property type="match status" value="1"/>
</dbReference>
<comment type="caution">
    <text evidence="3">The sequence shown here is derived from an EMBL/GenBank/DDBJ whole genome shotgun (WGS) entry which is preliminary data.</text>
</comment>
<proteinExistence type="predicted"/>
<keyword evidence="4" id="KW-1185">Reference proteome</keyword>
<dbReference type="InterPro" id="IPR018649">
    <property type="entry name" value="SHOCT"/>
</dbReference>